<feature type="region of interest" description="Disordered" evidence="1">
    <location>
        <begin position="1"/>
        <end position="21"/>
    </location>
</feature>
<dbReference type="EMBL" id="HBUE01345944">
    <property type="protein sequence ID" value="CAG6600711.1"/>
    <property type="molecule type" value="Transcribed_RNA"/>
</dbReference>
<accession>A0A8D8PGB0</accession>
<dbReference type="EMBL" id="HBUE01238967">
    <property type="protein sequence ID" value="CAG6548487.1"/>
    <property type="molecule type" value="Transcribed_RNA"/>
</dbReference>
<protein>
    <submittedName>
        <fullName evidence="2">(northern house mosquito) hypothetical protein</fullName>
    </submittedName>
</protein>
<evidence type="ECO:0000313" key="2">
    <source>
        <dbReference type="EMBL" id="CAG6600699.1"/>
    </source>
</evidence>
<dbReference type="AlphaFoldDB" id="A0A8D8PGB0"/>
<name>A0A8D8PGB0_CULPI</name>
<sequence length="222" mass="24505">MDHPRYVGSTCRSRSRPEVKERSHRTWCGTYPDVAAATCAVSRSVPRTGRADAIQLARVQIGQLLLQLNDLVDVIERPGRATSMVGPGPLRATPRRGRPTVRRSVATRRSGRQRFPEIFGTCAAAAAARLIRAIVLRTGRLFGATWSGAIRNWIAPAADLLLAVSSAARWAFATLVFKIGQGFRFGLEPQVPHFRDDAVLQRPKQEVPRSSFDDLWLGLDPL</sequence>
<proteinExistence type="predicted"/>
<dbReference type="EMBL" id="HBUE01238960">
    <property type="protein sequence ID" value="CAG6548475.1"/>
    <property type="molecule type" value="Transcribed_RNA"/>
</dbReference>
<dbReference type="EMBL" id="HBUE01345937">
    <property type="protein sequence ID" value="CAG6600699.1"/>
    <property type="molecule type" value="Transcribed_RNA"/>
</dbReference>
<evidence type="ECO:0000256" key="1">
    <source>
        <dbReference type="SAM" id="MobiDB-lite"/>
    </source>
</evidence>
<organism evidence="2">
    <name type="scientific">Culex pipiens</name>
    <name type="common">House mosquito</name>
    <dbReference type="NCBI Taxonomy" id="7175"/>
    <lineage>
        <taxon>Eukaryota</taxon>
        <taxon>Metazoa</taxon>
        <taxon>Ecdysozoa</taxon>
        <taxon>Arthropoda</taxon>
        <taxon>Hexapoda</taxon>
        <taxon>Insecta</taxon>
        <taxon>Pterygota</taxon>
        <taxon>Neoptera</taxon>
        <taxon>Endopterygota</taxon>
        <taxon>Diptera</taxon>
        <taxon>Nematocera</taxon>
        <taxon>Culicoidea</taxon>
        <taxon>Culicidae</taxon>
        <taxon>Culicinae</taxon>
        <taxon>Culicini</taxon>
        <taxon>Culex</taxon>
        <taxon>Culex</taxon>
    </lineage>
</organism>
<reference evidence="2" key="1">
    <citation type="submission" date="2021-05" db="EMBL/GenBank/DDBJ databases">
        <authorList>
            <person name="Alioto T."/>
            <person name="Alioto T."/>
            <person name="Gomez Garrido J."/>
        </authorList>
    </citation>
    <scope>NUCLEOTIDE SEQUENCE</scope>
</reference>